<dbReference type="OrthoDB" id="9760364at2"/>
<evidence type="ECO:0000313" key="24">
    <source>
        <dbReference type="Proteomes" id="UP000000272"/>
    </source>
</evidence>
<dbReference type="FunFam" id="2.70.150.10:FF:000002">
    <property type="entry name" value="Copper-transporting ATPase 1, putative"/>
    <property type="match status" value="1"/>
</dbReference>
<dbReference type="InterPro" id="IPR001757">
    <property type="entry name" value="P_typ_ATPase"/>
</dbReference>
<dbReference type="GO" id="GO:0055070">
    <property type="term" value="P:copper ion homeostasis"/>
    <property type="evidence" value="ECO:0007669"/>
    <property type="project" value="TreeGrafter"/>
</dbReference>
<dbReference type="EMBL" id="CP002131">
    <property type="protein sequence ID" value="ADL07489.1"/>
    <property type="molecule type" value="Genomic_DNA"/>
</dbReference>
<dbReference type="NCBIfam" id="TIGR01525">
    <property type="entry name" value="ATPase-IB_hvy"/>
    <property type="match status" value="1"/>
</dbReference>
<keyword evidence="10" id="KW-0187">Copper transport</keyword>
<evidence type="ECO:0000256" key="9">
    <source>
        <dbReference type="ARBA" id="ARBA00022741"/>
    </source>
</evidence>
<dbReference type="PROSITE" id="PS01047">
    <property type="entry name" value="HMA_1"/>
    <property type="match status" value="2"/>
</dbReference>
<comment type="subcellular location">
    <subcellularLocation>
        <location evidence="1">Cell membrane</location>
        <topology evidence="1">Multi-pass membrane protein</topology>
    </subcellularLocation>
</comment>
<dbReference type="HOGENOM" id="CLU_001771_0_3_9"/>
<dbReference type="STRING" id="555079.Toce_0722"/>
<dbReference type="InterPro" id="IPR044492">
    <property type="entry name" value="P_typ_ATPase_HD_dom"/>
</dbReference>
<protein>
    <recommendedName>
        <fullName evidence="4">Copper-exporting P-type ATPase</fullName>
        <ecNumber evidence="3">7.2.2.8</ecNumber>
    </recommendedName>
    <alternativeName>
        <fullName evidence="18">Copper-exporting P-type ATPase A</fullName>
    </alternativeName>
    <alternativeName>
        <fullName evidence="19">Cu(+)-exporting ATPase</fullName>
    </alternativeName>
</protein>
<dbReference type="GO" id="GO:0005524">
    <property type="term" value="F:ATP binding"/>
    <property type="evidence" value="ECO:0007669"/>
    <property type="project" value="UniProtKB-UniRule"/>
</dbReference>
<feature type="domain" description="HMA" evidence="22">
    <location>
        <begin position="78"/>
        <end position="144"/>
    </location>
</feature>
<dbReference type="FunFam" id="3.40.50.1000:FF:000031">
    <property type="entry name" value="Probable copper-transporting ATPase HMA5"/>
    <property type="match status" value="1"/>
</dbReference>
<name>D9S262_THEOJ</name>
<dbReference type="InterPro" id="IPR017969">
    <property type="entry name" value="Heavy-metal-associated_CS"/>
</dbReference>
<dbReference type="Gene3D" id="3.40.50.1000">
    <property type="entry name" value="HAD superfamily/HAD-like"/>
    <property type="match status" value="1"/>
</dbReference>
<gene>
    <name evidence="23" type="ordered locus">Toce_0722</name>
</gene>
<evidence type="ECO:0000256" key="12">
    <source>
        <dbReference type="ARBA" id="ARBA00022842"/>
    </source>
</evidence>
<dbReference type="SUPFAM" id="SSF56784">
    <property type="entry name" value="HAD-like"/>
    <property type="match status" value="1"/>
</dbReference>
<feature type="transmembrane region" description="Helical" evidence="21">
    <location>
        <begin position="165"/>
        <end position="187"/>
    </location>
</feature>
<feature type="transmembrane region" description="Helical" evidence="21">
    <location>
        <begin position="755"/>
        <end position="772"/>
    </location>
</feature>
<keyword evidence="13" id="KW-1278">Translocase</keyword>
<feature type="transmembrane region" description="Helical" evidence="21">
    <location>
        <begin position="442"/>
        <end position="463"/>
    </location>
</feature>
<organism evidence="23 24">
    <name type="scientific">Thermosediminibacter oceani (strain ATCC BAA-1034 / DSM 16646 / JW/IW-1228P)</name>
    <dbReference type="NCBI Taxonomy" id="555079"/>
    <lineage>
        <taxon>Bacteria</taxon>
        <taxon>Bacillati</taxon>
        <taxon>Bacillota</taxon>
        <taxon>Clostridia</taxon>
        <taxon>Thermosediminibacterales</taxon>
        <taxon>Thermosediminibacteraceae</taxon>
        <taxon>Thermosediminibacter</taxon>
    </lineage>
</organism>
<dbReference type="CDD" id="cd00371">
    <property type="entry name" value="HMA"/>
    <property type="match status" value="2"/>
</dbReference>
<dbReference type="InterPro" id="IPR018303">
    <property type="entry name" value="ATPase_P-typ_P_site"/>
</dbReference>
<keyword evidence="17 21" id="KW-0472">Membrane</keyword>
<dbReference type="InterPro" id="IPR036163">
    <property type="entry name" value="HMA_dom_sf"/>
</dbReference>
<dbReference type="PANTHER" id="PTHR43520:SF8">
    <property type="entry name" value="P-TYPE CU(+) TRANSPORTER"/>
    <property type="match status" value="1"/>
</dbReference>
<dbReference type="GO" id="GO:0016887">
    <property type="term" value="F:ATP hydrolysis activity"/>
    <property type="evidence" value="ECO:0007669"/>
    <property type="project" value="InterPro"/>
</dbReference>
<evidence type="ECO:0000256" key="2">
    <source>
        <dbReference type="ARBA" id="ARBA00006024"/>
    </source>
</evidence>
<keyword evidence="14 21" id="KW-1133">Transmembrane helix</keyword>
<dbReference type="InterPro" id="IPR027256">
    <property type="entry name" value="P-typ_ATPase_IB"/>
</dbReference>
<evidence type="ECO:0000256" key="16">
    <source>
        <dbReference type="ARBA" id="ARBA00023065"/>
    </source>
</evidence>
<dbReference type="PRINTS" id="PR00942">
    <property type="entry name" value="CUATPASEI"/>
</dbReference>
<evidence type="ECO:0000256" key="17">
    <source>
        <dbReference type="ARBA" id="ARBA00023136"/>
    </source>
</evidence>
<keyword evidence="23" id="KW-0378">Hydrolase</keyword>
<evidence type="ECO:0000256" key="18">
    <source>
        <dbReference type="ARBA" id="ARBA00029719"/>
    </source>
</evidence>
<dbReference type="SUPFAM" id="SSF81653">
    <property type="entry name" value="Calcium ATPase, transduction domain A"/>
    <property type="match status" value="1"/>
</dbReference>
<dbReference type="SFLD" id="SFLDG00002">
    <property type="entry name" value="C1.7:_P-type_atpase_like"/>
    <property type="match status" value="1"/>
</dbReference>
<dbReference type="FunFam" id="3.30.70.100:FF:000005">
    <property type="entry name" value="Copper-exporting P-type ATPase A"/>
    <property type="match status" value="2"/>
</dbReference>
<dbReference type="Pfam" id="PF00403">
    <property type="entry name" value="HMA"/>
    <property type="match status" value="2"/>
</dbReference>
<keyword evidence="5" id="KW-0813">Transport</keyword>
<evidence type="ECO:0000256" key="5">
    <source>
        <dbReference type="ARBA" id="ARBA00022448"/>
    </source>
</evidence>
<dbReference type="GO" id="GO:0005507">
    <property type="term" value="F:copper ion binding"/>
    <property type="evidence" value="ECO:0007669"/>
    <property type="project" value="InterPro"/>
</dbReference>
<dbReference type="InterPro" id="IPR023299">
    <property type="entry name" value="ATPase_P-typ_cyto_dom_N"/>
</dbReference>
<evidence type="ECO:0000256" key="4">
    <source>
        <dbReference type="ARBA" id="ARBA00015102"/>
    </source>
</evidence>
<dbReference type="CDD" id="cd02094">
    <property type="entry name" value="P-type_ATPase_Cu-like"/>
    <property type="match status" value="1"/>
</dbReference>
<evidence type="ECO:0000256" key="6">
    <source>
        <dbReference type="ARBA" id="ARBA00022692"/>
    </source>
</evidence>
<dbReference type="Pfam" id="PF00122">
    <property type="entry name" value="E1-E2_ATPase"/>
    <property type="match status" value="1"/>
</dbReference>
<evidence type="ECO:0000256" key="1">
    <source>
        <dbReference type="ARBA" id="ARBA00004651"/>
    </source>
</evidence>
<feature type="transmembrane region" description="Helical" evidence="21">
    <location>
        <begin position="414"/>
        <end position="436"/>
    </location>
</feature>
<keyword evidence="8" id="KW-0677">Repeat</keyword>
<evidence type="ECO:0000256" key="15">
    <source>
        <dbReference type="ARBA" id="ARBA00023008"/>
    </source>
</evidence>
<evidence type="ECO:0000256" key="13">
    <source>
        <dbReference type="ARBA" id="ARBA00022967"/>
    </source>
</evidence>
<comment type="catalytic activity">
    <reaction evidence="20">
        <text>Cu(+)(in) + ATP + H2O = Cu(+)(out) + ADP + phosphate + H(+)</text>
        <dbReference type="Rhea" id="RHEA:25792"/>
        <dbReference type="ChEBI" id="CHEBI:15377"/>
        <dbReference type="ChEBI" id="CHEBI:15378"/>
        <dbReference type="ChEBI" id="CHEBI:30616"/>
        <dbReference type="ChEBI" id="CHEBI:43474"/>
        <dbReference type="ChEBI" id="CHEBI:49552"/>
        <dbReference type="ChEBI" id="CHEBI:456216"/>
        <dbReference type="EC" id="7.2.2.8"/>
    </reaction>
</comment>
<keyword evidence="16" id="KW-0406">Ion transport</keyword>
<accession>D9S262</accession>
<feature type="transmembrane region" description="Helical" evidence="21">
    <location>
        <begin position="199"/>
        <end position="217"/>
    </location>
</feature>
<evidence type="ECO:0000256" key="11">
    <source>
        <dbReference type="ARBA" id="ARBA00022840"/>
    </source>
</evidence>
<dbReference type="EC" id="7.2.2.8" evidence="3"/>
<dbReference type="SUPFAM" id="SSF81665">
    <property type="entry name" value="Calcium ATPase, transmembrane domain M"/>
    <property type="match status" value="1"/>
</dbReference>
<keyword evidence="6 21" id="KW-0812">Transmembrane</keyword>
<dbReference type="InterPro" id="IPR059000">
    <property type="entry name" value="ATPase_P-type_domA"/>
</dbReference>
<dbReference type="PANTHER" id="PTHR43520">
    <property type="entry name" value="ATP7, ISOFORM B"/>
    <property type="match status" value="1"/>
</dbReference>
<comment type="similarity">
    <text evidence="2 21">Belongs to the cation transport ATPase (P-type) (TC 3.A.3) family. Type IB subfamily.</text>
</comment>
<evidence type="ECO:0000313" key="23">
    <source>
        <dbReference type="EMBL" id="ADL07489.1"/>
    </source>
</evidence>
<dbReference type="InterPro" id="IPR023214">
    <property type="entry name" value="HAD_sf"/>
</dbReference>
<keyword evidence="12" id="KW-0460">Magnesium</keyword>
<dbReference type="SFLD" id="SFLDF00027">
    <property type="entry name" value="p-type_atpase"/>
    <property type="match status" value="1"/>
</dbReference>
<dbReference type="SUPFAM" id="SSF55008">
    <property type="entry name" value="HMA, heavy metal-associated domain"/>
    <property type="match status" value="2"/>
</dbReference>
<dbReference type="InterPro" id="IPR006122">
    <property type="entry name" value="HMA_Cu_ion-bd"/>
</dbReference>
<evidence type="ECO:0000259" key="22">
    <source>
        <dbReference type="PROSITE" id="PS50846"/>
    </source>
</evidence>
<reference evidence="23 24" key="1">
    <citation type="journal article" date="2010" name="Stand. Genomic Sci.">
        <title>Complete genome sequence of Thermosediminibacter oceani type strain (JW/IW-1228P).</title>
        <authorList>
            <person name="Pitluck S."/>
            <person name="Yasawong M."/>
            <person name="Munk C."/>
            <person name="Nolan M."/>
            <person name="Lapidus A."/>
            <person name="Lucas S."/>
            <person name="Glavina Del Rio T."/>
            <person name="Tice H."/>
            <person name="Cheng J.F."/>
            <person name="Bruce D."/>
            <person name="Detter C."/>
            <person name="Tapia R."/>
            <person name="Han C."/>
            <person name="Goodwin L."/>
            <person name="Liolios K."/>
            <person name="Ivanova N."/>
            <person name="Mavromatis K."/>
            <person name="Mikhailova N."/>
            <person name="Pati A."/>
            <person name="Chen A."/>
            <person name="Palaniappan K."/>
            <person name="Land M."/>
            <person name="Hauser L."/>
            <person name="Chang Y.J."/>
            <person name="Jeffries C.D."/>
            <person name="Rohde M."/>
            <person name="Spring S."/>
            <person name="Sikorski J."/>
            <person name="Goker M."/>
            <person name="Woyke T."/>
            <person name="Bristow J."/>
            <person name="Eisen J.A."/>
            <person name="Markowitz V."/>
            <person name="Hugenholtz P."/>
            <person name="Kyrpides N.C."/>
            <person name="Klenk H.P."/>
        </authorList>
    </citation>
    <scope>NUCLEOTIDE SEQUENCE [LARGE SCALE GENOMIC DNA]</scope>
    <source>
        <strain evidence="24">ATCC BAA-1034 / DSM 16646 / JW/IW-1228P</strain>
    </source>
</reference>
<dbReference type="RefSeq" id="WP_013275535.1">
    <property type="nucleotide sequence ID" value="NC_014377.1"/>
</dbReference>
<keyword evidence="24" id="KW-1185">Reference proteome</keyword>
<dbReference type="eggNOG" id="COG2217">
    <property type="taxonomic scope" value="Bacteria"/>
</dbReference>
<dbReference type="Gene3D" id="3.30.70.100">
    <property type="match status" value="2"/>
</dbReference>
<dbReference type="NCBIfam" id="TIGR00003">
    <property type="entry name" value="copper ion binding protein"/>
    <property type="match status" value="1"/>
</dbReference>
<dbReference type="PROSITE" id="PS50846">
    <property type="entry name" value="HMA_2"/>
    <property type="match status" value="2"/>
</dbReference>
<dbReference type="Gene3D" id="2.70.150.10">
    <property type="entry name" value="Calcium-transporting ATPase, cytoplasmic transduction domain A"/>
    <property type="match status" value="1"/>
</dbReference>
<sequence length="803" mass="86460">MAEAIEKAAQNIALTIKGMTCASCAARIEKALSKMDGVQEVNINFATEKASITYDHGEVSIADFVQKIRDLGYDVIADRVELGLKNMTCASCAARIEKVLSRAPGVLKASVNFAAETATIEYLSSLTDVKNLIKVIRDIGYDAYEKTEMDVDREKQEREKEIRSLGRLVVISAILTTPLLMTMIFSVMGLHGGILANPWLQVVLATPVQFIIGYRYYRGAYHNLKNGSANMDVLIAMGTTAAYFYSLYNVFTLPMEMIHNYLYFEGSAVIITLITLGKYLEAVAKGRTSEAIRKLLGLQAKTARVIRNGEEMEIPVEQVEVGDIVVVRPGEKIPVDGVIIEGYSSVDESMLTGESIPVEKRVGDEVIGATINKTGTFKFKATKVGKDTVLAQIVKLVEEAQGSKAPIQKLADRISGVFVPAVIAIALITFAVWYFVFDNFTAGLINAVAVLVIACPCALGLATPTSVMVGTGKGAELGVLIKGGEHLERAHRIRAIVLDKTGTITKGKPEVTDIIPAGNLGEEEILSFAAIAEKNSEHPLGEAIVNKAKESGLELSDPESFEAIPGHGIYAKIKGRQVILGNRRLLKTKNIPTEGIEDLLSKLENEGKTAMIMAMDGVLEGIVAVADTVKENSREAIDELKKMGIEVWMITGDNERTAKAIARQVGIENVLAEVLPEHKAEEVEKLKKQGKITAMVGDGINDAPALAAADVGIAIGTGTDVAIEAADITLMSGDLKGIVTAIKLSRATMRNIKQNLFWAFIYNTVGIPFAALGYLSPAIAGAAMAFSSVSVVTNALRLKRFKP</sequence>
<proteinExistence type="inferred from homology"/>
<evidence type="ECO:0000256" key="19">
    <source>
        <dbReference type="ARBA" id="ARBA00033239"/>
    </source>
</evidence>
<keyword evidence="11 21" id="KW-0067">ATP-binding</keyword>
<evidence type="ECO:0000256" key="20">
    <source>
        <dbReference type="ARBA" id="ARBA00049289"/>
    </source>
</evidence>
<dbReference type="GO" id="GO:0140581">
    <property type="term" value="F:P-type monovalent copper transporter activity"/>
    <property type="evidence" value="ECO:0007669"/>
    <property type="project" value="UniProtKB-EC"/>
</dbReference>
<keyword evidence="21" id="KW-1003">Cell membrane</keyword>
<dbReference type="PROSITE" id="PS00154">
    <property type="entry name" value="ATPASE_E1_E2"/>
    <property type="match status" value="1"/>
</dbReference>
<dbReference type="NCBIfam" id="TIGR01511">
    <property type="entry name" value="ATPase-IB1_Cu"/>
    <property type="match status" value="1"/>
</dbReference>
<feature type="transmembrane region" description="Helical" evidence="21">
    <location>
        <begin position="778"/>
        <end position="796"/>
    </location>
</feature>
<evidence type="ECO:0000256" key="3">
    <source>
        <dbReference type="ARBA" id="ARBA00012517"/>
    </source>
</evidence>
<keyword evidence="7 21" id="KW-0479">Metal-binding</keyword>
<evidence type="ECO:0000256" key="14">
    <source>
        <dbReference type="ARBA" id="ARBA00022989"/>
    </source>
</evidence>
<dbReference type="InterPro" id="IPR023298">
    <property type="entry name" value="ATPase_P-typ_TM_dom_sf"/>
</dbReference>
<dbReference type="SFLD" id="SFLDS00003">
    <property type="entry name" value="Haloacid_Dehalogenase"/>
    <property type="match status" value="1"/>
</dbReference>
<dbReference type="InterPro" id="IPR006121">
    <property type="entry name" value="HMA_dom"/>
</dbReference>
<dbReference type="GO" id="GO:0043682">
    <property type="term" value="F:P-type divalent copper transporter activity"/>
    <property type="evidence" value="ECO:0007669"/>
    <property type="project" value="TreeGrafter"/>
</dbReference>
<evidence type="ECO:0000256" key="7">
    <source>
        <dbReference type="ARBA" id="ARBA00022723"/>
    </source>
</evidence>
<dbReference type="InterPro" id="IPR008250">
    <property type="entry name" value="ATPase_P-typ_transduc_dom_A_sf"/>
</dbReference>
<feature type="transmembrane region" description="Helical" evidence="21">
    <location>
        <begin position="229"/>
        <end position="248"/>
    </location>
</feature>
<dbReference type="PRINTS" id="PR00943">
    <property type="entry name" value="CUATPASE"/>
</dbReference>
<evidence type="ECO:0000256" key="8">
    <source>
        <dbReference type="ARBA" id="ARBA00022737"/>
    </source>
</evidence>
<dbReference type="PRINTS" id="PR00119">
    <property type="entry name" value="CATATPASE"/>
</dbReference>
<feature type="transmembrane region" description="Helical" evidence="21">
    <location>
        <begin position="260"/>
        <end position="280"/>
    </location>
</feature>
<dbReference type="NCBIfam" id="TIGR01494">
    <property type="entry name" value="ATPase_P-type"/>
    <property type="match status" value="1"/>
</dbReference>
<keyword evidence="15" id="KW-0186">Copper</keyword>
<dbReference type="InterPro" id="IPR036412">
    <property type="entry name" value="HAD-like_sf"/>
</dbReference>
<evidence type="ECO:0000256" key="21">
    <source>
        <dbReference type="RuleBase" id="RU362081"/>
    </source>
</evidence>
<dbReference type="Gene3D" id="3.40.1110.10">
    <property type="entry name" value="Calcium-transporting ATPase, cytoplasmic domain N"/>
    <property type="match status" value="1"/>
</dbReference>
<dbReference type="GO" id="GO:0005886">
    <property type="term" value="C:plasma membrane"/>
    <property type="evidence" value="ECO:0007669"/>
    <property type="project" value="UniProtKB-SubCell"/>
</dbReference>
<dbReference type="Proteomes" id="UP000000272">
    <property type="component" value="Chromosome"/>
</dbReference>
<dbReference type="Pfam" id="PF00702">
    <property type="entry name" value="Hydrolase"/>
    <property type="match status" value="1"/>
</dbReference>
<dbReference type="KEGG" id="toc:Toce_0722"/>
<dbReference type="AlphaFoldDB" id="D9S262"/>
<keyword evidence="9 21" id="KW-0547">Nucleotide-binding</keyword>
<feature type="domain" description="HMA" evidence="22">
    <location>
        <begin position="10"/>
        <end position="76"/>
    </location>
</feature>
<evidence type="ECO:0000256" key="10">
    <source>
        <dbReference type="ARBA" id="ARBA00022796"/>
    </source>
</evidence>